<sequence length="230" mass="25061">MEGRMDDPDDKGLIERKVPAPKENLTANFASWAAGKPIYRIHSSRFTATQFNPGLGSARFSPMSNGVPTLYGGVSTGVVIMETLFHDLPVDSAGVPFDLGRLEGKVHSVVKPVLDLNLVDLNPKTLRKMGVKRSELLDSPAEQYVFTQEYSVAIYNAHPDAHGLQWSSRQHGGTALMLFGDRVTPEQLTVETESEPVLASESILALIEEEADQLGIVLIEPYGGDEPGEM</sequence>
<dbReference type="EMBL" id="AFYI01000002">
    <property type="protein sequence ID" value="EHB42507.1"/>
    <property type="molecule type" value="Genomic_DNA"/>
</dbReference>
<evidence type="ECO:0000313" key="3">
    <source>
        <dbReference type="Proteomes" id="UP000004564"/>
    </source>
</evidence>
<dbReference type="InterPro" id="IPR014914">
    <property type="entry name" value="RES_dom"/>
</dbReference>
<proteinExistence type="predicted"/>
<name>A0A6C8GA69_SALIN</name>
<dbReference type="AlphaFoldDB" id="A0A6C8GA69"/>
<dbReference type="Pfam" id="PF08808">
    <property type="entry name" value="RES"/>
    <property type="match status" value="1"/>
</dbReference>
<comment type="caution">
    <text evidence="2">The sequence shown here is derived from an EMBL/GenBank/DDBJ whole genome shotgun (WGS) entry which is preliminary data.</text>
</comment>
<accession>A0A6C8GA69</accession>
<evidence type="ECO:0000259" key="1">
    <source>
        <dbReference type="SMART" id="SM00953"/>
    </source>
</evidence>
<dbReference type="Proteomes" id="UP000004564">
    <property type="component" value="Chromosome"/>
</dbReference>
<reference evidence="2 3" key="1">
    <citation type="submission" date="2011-09" db="EMBL/GenBank/DDBJ databases">
        <authorList>
            <person name="McClelland M."/>
            <person name="Clifton S."/>
            <person name="Porwollik S."/>
            <person name="Cheng P."/>
            <person name="Wollam A."/>
            <person name="Wang C."/>
            <person name="Pepin K."/>
            <person name="Bhonagiri V."/>
            <person name="Fulton R."/>
            <person name="Fulton L.F."/>
            <person name="Delehaunty K."/>
            <person name="Fronick C."/>
            <person name="O'Laughlin M."/>
            <person name="Godfrey J."/>
            <person name="Waligorski J."/>
            <person name="Appelbaum E."/>
            <person name="Farmer C."/>
            <person name="Strong C."/>
            <person name="Tomlinson C."/>
            <person name="Hou S."/>
            <person name="Minx P."/>
            <person name="Warren W."/>
            <person name="Wilson R.K."/>
        </authorList>
    </citation>
    <scope>NUCLEOTIDE SEQUENCE [LARGE SCALE GENOMIC DNA]</scope>
    <source>
        <strain evidence="3">SARB 27</strain>
    </source>
</reference>
<gene>
    <name evidence="2" type="ORF">SEENIN0B_02390</name>
</gene>
<dbReference type="SMART" id="SM00953">
    <property type="entry name" value="RES"/>
    <property type="match status" value="1"/>
</dbReference>
<protein>
    <submittedName>
        <fullName evidence="2">Putative toxin-antitoxin system, toxin component</fullName>
    </submittedName>
</protein>
<organism evidence="2 3">
    <name type="scientific">Salmonella enterica subsp. enterica serovar Infantis str. SARB27</name>
    <dbReference type="NCBI Taxonomy" id="596155"/>
    <lineage>
        <taxon>Bacteria</taxon>
        <taxon>Pseudomonadati</taxon>
        <taxon>Pseudomonadota</taxon>
        <taxon>Gammaproteobacteria</taxon>
        <taxon>Enterobacterales</taxon>
        <taxon>Enterobacteriaceae</taxon>
        <taxon>Salmonella</taxon>
    </lineage>
</organism>
<evidence type="ECO:0000313" key="2">
    <source>
        <dbReference type="EMBL" id="EHB42507.1"/>
    </source>
</evidence>
<feature type="domain" description="RES" evidence="1">
    <location>
        <begin position="51"/>
        <end position="191"/>
    </location>
</feature>